<protein>
    <recommendedName>
        <fullName evidence="4 10">Cytochrome c oxidase assembly protein CtaG</fullName>
    </recommendedName>
</protein>
<dbReference type="HAMAP" id="MF_00155">
    <property type="entry name" value="CtaG"/>
    <property type="match status" value="1"/>
</dbReference>
<keyword evidence="7 10" id="KW-1133">Transmembrane helix</keyword>
<evidence type="ECO:0000256" key="9">
    <source>
        <dbReference type="ARBA" id="ARBA00023136"/>
    </source>
</evidence>
<evidence type="ECO:0000256" key="8">
    <source>
        <dbReference type="ARBA" id="ARBA00023008"/>
    </source>
</evidence>
<keyword evidence="10" id="KW-1003">Cell membrane</keyword>
<keyword evidence="6 10" id="KW-0735">Signal-anchor</keyword>
<dbReference type="InterPro" id="IPR023471">
    <property type="entry name" value="CtaG/Cox11_dom_sf"/>
</dbReference>
<evidence type="ECO:0000256" key="11">
    <source>
        <dbReference type="SAM" id="Phobius"/>
    </source>
</evidence>
<dbReference type="SUPFAM" id="SSF110111">
    <property type="entry name" value="Ctag/Cox11"/>
    <property type="match status" value="1"/>
</dbReference>
<accession>A0ABU4RUM1</accession>
<evidence type="ECO:0000256" key="6">
    <source>
        <dbReference type="ARBA" id="ARBA00022968"/>
    </source>
</evidence>
<organism evidence="12 13">
    <name type="scientific">Terrihabitans rhizophilus</name>
    <dbReference type="NCBI Taxonomy" id="3092662"/>
    <lineage>
        <taxon>Bacteria</taxon>
        <taxon>Pseudomonadati</taxon>
        <taxon>Pseudomonadota</taxon>
        <taxon>Alphaproteobacteria</taxon>
        <taxon>Hyphomicrobiales</taxon>
        <taxon>Terrihabitans</taxon>
    </lineage>
</organism>
<keyword evidence="8 10" id="KW-0186">Copper</keyword>
<dbReference type="NCBIfam" id="NF003465">
    <property type="entry name" value="PRK05089.1"/>
    <property type="match status" value="1"/>
</dbReference>
<name>A0ABU4RUM1_9HYPH</name>
<comment type="similarity">
    <text evidence="3 10">Belongs to the COX11/CtaG family.</text>
</comment>
<dbReference type="InterPro" id="IPR007533">
    <property type="entry name" value="Cyt_c_oxidase_assmbl_CtaG"/>
</dbReference>
<evidence type="ECO:0000256" key="5">
    <source>
        <dbReference type="ARBA" id="ARBA00022692"/>
    </source>
</evidence>
<feature type="topological domain" description="Periplasmic" evidence="10">
    <location>
        <begin position="40"/>
        <end position="198"/>
    </location>
</feature>
<evidence type="ECO:0000313" key="13">
    <source>
        <dbReference type="Proteomes" id="UP001274321"/>
    </source>
</evidence>
<dbReference type="RefSeq" id="WP_319845446.1">
    <property type="nucleotide sequence ID" value="NZ_JAXAFJ010000011.1"/>
</dbReference>
<dbReference type="PIRSF" id="PIRSF005413">
    <property type="entry name" value="COX11"/>
    <property type="match status" value="1"/>
</dbReference>
<evidence type="ECO:0000313" key="12">
    <source>
        <dbReference type="EMBL" id="MDX6807315.1"/>
    </source>
</evidence>
<comment type="function">
    <text evidence="1 10">Exerts its effect at some terminal stage of cytochrome c oxidase synthesis, probably by being involved in the insertion of the copper B into subunit I.</text>
</comment>
<evidence type="ECO:0000256" key="3">
    <source>
        <dbReference type="ARBA" id="ARBA00009620"/>
    </source>
</evidence>
<dbReference type="EMBL" id="JAXAFJ010000011">
    <property type="protein sequence ID" value="MDX6807315.1"/>
    <property type="molecule type" value="Genomic_DNA"/>
</dbReference>
<keyword evidence="5 10" id="KW-0812">Transmembrane</keyword>
<evidence type="ECO:0000256" key="10">
    <source>
        <dbReference type="HAMAP-Rule" id="MF_00155"/>
    </source>
</evidence>
<dbReference type="PANTHER" id="PTHR21320:SF3">
    <property type="entry name" value="CYTOCHROME C OXIDASE ASSEMBLY PROTEIN COX11, MITOCHONDRIAL-RELATED"/>
    <property type="match status" value="1"/>
</dbReference>
<dbReference type="Gene3D" id="2.60.370.10">
    <property type="entry name" value="Ctag/Cox11"/>
    <property type="match status" value="1"/>
</dbReference>
<feature type="transmembrane region" description="Helical" evidence="11">
    <location>
        <begin position="21"/>
        <end position="40"/>
    </location>
</feature>
<comment type="subcellular location">
    <subcellularLocation>
        <location evidence="2 10">Cell inner membrane</location>
        <topology evidence="2 10">Single-pass type II membrane protein</topology>
        <orientation evidence="2 10">Periplasmic side</orientation>
    </subcellularLocation>
</comment>
<dbReference type="Pfam" id="PF04442">
    <property type="entry name" value="CtaG_Cox11"/>
    <property type="match status" value="1"/>
</dbReference>
<reference evidence="12 13" key="1">
    <citation type="submission" date="2023-11" db="EMBL/GenBank/DDBJ databases">
        <authorList>
            <person name="Bao R."/>
        </authorList>
    </citation>
    <scope>NUCLEOTIDE SEQUENCE [LARGE SCALE GENOMIC DNA]</scope>
    <source>
        <strain evidence="12 13">PJ23</strain>
    </source>
</reference>
<comment type="caution">
    <text evidence="12">The sequence shown here is derived from an EMBL/GenBank/DDBJ whole genome shotgun (WGS) entry which is preliminary data.</text>
</comment>
<keyword evidence="9 10" id="KW-0472">Membrane</keyword>
<keyword evidence="10" id="KW-0997">Cell inner membrane</keyword>
<evidence type="ECO:0000256" key="1">
    <source>
        <dbReference type="ARBA" id="ARBA00004007"/>
    </source>
</evidence>
<feature type="topological domain" description="Cytoplasmic" evidence="10">
    <location>
        <begin position="1"/>
        <end position="16"/>
    </location>
</feature>
<dbReference type="Proteomes" id="UP001274321">
    <property type="component" value="Unassembled WGS sequence"/>
</dbReference>
<gene>
    <name evidence="10" type="primary">ctaG</name>
    <name evidence="12" type="ORF">SCD90_14680</name>
</gene>
<evidence type="ECO:0000256" key="4">
    <source>
        <dbReference type="ARBA" id="ARBA00015384"/>
    </source>
</evidence>
<evidence type="ECO:0000256" key="7">
    <source>
        <dbReference type="ARBA" id="ARBA00022989"/>
    </source>
</evidence>
<dbReference type="PANTHER" id="PTHR21320">
    <property type="entry name" value="CYTOCHROME C OXIDASE ASSEMBLY PROTEIN COX11-RELATED"/>
    <property type="match status" value="1"/>
</dbReference>
<sequence>MTLDPATLTDKDVLARRHRRTAVFCGAFVASMVGAAYAAVPLYDLFCRTTGFGGTTQVASSAPAKTGTRTVNVRFDGNVAPGLNWEFRPLERQMTVRVGETNLAFFEASNLSSSESWGTATYNVSPNQTGAYFNKIHCFCFDEQRLAAGERIEMPVQFFVDPDFAKDDEMKGVNTITLSYTFFATKPPAKQAGLQPRD</sequence>
<evidence type="ECO:0000256" key="2">
    <source>
        <dbReference type="ARBA" id="ARBA00004382"/>
    </source>
</evidence>
<proteinExistence type="inferred from homology"/>
<keyword evidence="13" id="KW-1185">Reference proteome</keyword>